<dbReference type="InterPro" id="IPR028087">
    <property type="entry name" value="Tad_N"/>
</dbReference>
<gene>
    <name evidence="2" type="ordered locus">Caul_0183</name>
</gene>
<dbReference type="InterPro" id="IPR036465">
    <property type="entry name" value="vWFA_dom_sf"/>
</dbReference>
<dbReference type="AlphaFoldDB" id="B0T385"/>
<accession>B0T385</accession>
<sequence>MLMTMWKRLVTRLVTRLGADERGAIAVQFALLLIPIAVLTFGLIDISRASVQKRQLQDALDAATLMAARSTATTNADLDTIGDAALATEMAGLGVTFGPGNSSFVLGDNNTVVGTIQNVVIKPIISNLWSSTNTPVSATATVMRSINHLEVALVLDNTGSMASSLGSGGSKITALITASKSLVDVLSAAAARATEADAVKISVVPFSMTVNIGSTYQTQTSWLTGTQPAAYGVDNFATSQNRFTLLSNLGLTWGGCVESRPAPFDVTDDAPNPAIGASMFVPFFAPDEPDDNTVNISASSSTKYRDARRYSTSYPITNTYLTDTVTPTGTATNAWSTRSTVVAKYATSNKATLLSLAKTGTAYGPNAGCGMTSLMRLTNVKAKADRDTVKGKLDQMIASGNTNVAMGLIWGWHTLSKNAPFADGVDPATTVGKRTTKVIVLLTDGDNTNDTYNNPNASIYTGYGYITQGRLLNASNSPLGATSTATNRRDAIDSREARACTNAKAAGVQIYAIGVGVSSHSRGILQDCASKPEMYYDVTDAAQLASVFNTIAGSIQNLRITK</sequence>
<evidence type="ECO:0000259" key="1">
    <source>
        <dbReference type="PROSITE" id="PS50234"/>
    </source>
</evidence>
<dbReference type="PROSITE" id="PS50234">
    <property type="entry name" value="VWFA"/>
    <property type="match status" value="1"/>
</dbReference>
<organism evidence="2">
    <name type="scientific">Caulobacter sp. (strain K31)</name>
    <dbReference type="NCBI Taxonomy" id="366602"/>
    <lineage>
        <taxon>Bacteria</taxon>
        <taxon>Pseudomonadati</taxon>
        <taxon>Pseudomonadota</taxon>
        <taxon>Alphaproteobacteria</taxon>
        <taxon>Caulobacterales</taxon>
        <taxon>Caulobacteraceae</taxon>
        <taxon>Caulobacter</taxon>
    </lineage>
</organism>
<protein>
    <submittedName>
        <fullName evidence="2">Flp pilus assembly protein TadG</fullName>
    </submittedName>
</protein>
<dbReference type="EMBL" id="CP000927">
    <property type="protein sequence ID" value="ABZ69320.1"/>
    <property type="molecule type" value="Genomic_DNA"/>
</dbReference>
<dbReference type="eggNOG" id="COG4961">
    <property type="taxonomic scope" value="Bacteria"/>
</dbReference>
<name>B0T385_CAUSK</name>
<dbReference type="HOGENOM" id="CLU_026005_0_0_5"/>
<reference evidence="2" key="1">
    <citation type="submission" date="2008-01" db="EMBL/GenBank/DDBJ databases">
        <title>Complete sequence of chromosome of Caulobacter sp. K31.</title>
        <authorList>
            <consortium name="US DOE Joint Genome Institute"/>
            <person name="Copeland A."/>
            <person name="Lucas S."/>
            <person name="Lapidus A."/>
            <person name="Barry K."/>
            <person name="Glavina del Rio T."/>
            <person name="Dalin E."/>
            <person name="Tice H."/>
            <person name="Pitluck S."/>
            <person name="Bruce D."/>
            <person name="Goodwin L."/>
            <person name="Thompson L.S."/>
            <person name="Brettin T."/>
            <person name="Detter J.C."/>
            <person name="Han C."/>
            <person name="Schmutz J."/>
            <person name="Larimer F."/>
            <person name="Land M."/>
            <person name="Hauser L."/>
            <person name="Kyrpides N."/>
            <person name="Kim E."/>
            <person name="Stephens C."/>
            <person name="Richardson P."/>
        </authorList>
    </citation>
    <scope>NUCLEOTIDE SEQUENCE [LARGE SCALE GENOMIC DNA]</scope>
    <source>
        <strain evidence="2">K31</strain>
    </source>
</reference>
<dbReference type="Gene3D" id="3.40.50.410">
    <property type="entry name" value="von Willebrand factor, type A domain"/>
    <property type="match status" value="2"/>
</dbReference>
<dbReference type="InterPro" id="IPR002035">
    <property type="entry name" value="VWF_A"/>
</dbReference>
<evidence type="ECO:0000313" key="2">
    <source>
        <dbReference type="EMBL" id="ABZ69320.1"/>
    </source>
</evidence>
<dbReference type="SUPFAM" id="SSF53300">
    <property type="entry name" value="vWA-like"/>
    <property type="match status" value="1"/>
</dbReference>
<dbReference type="KEGG" id="cak:Caul_0183"/>
<dbReference type="STRING" id="366602.Caul_0183"/>
<proteinExistence type="predicted"/>
<dbReference type="Pfam" id="PF13400">
    <property type="entry name" value="Tad"/>
    <property type="match status" value="1"/>
</dbReference>
<feature type="domain" description="VWFA" evidence="1">
    <location>
        <begin position="291"/>
        <end position="551"/>
    </location>
</feature>